<keyword evidence="2" id="KW-0012">Acyltransferase</keyword>
<dbReference type="AlphaFoldDB" id="A0A382C0Z3"/>
<feature type="non-terminal residue" evidence="4">
    <location>
        <position position="1"/>
    </location>
</feature>
<sequence>VYHPERVPLTGPVILAANHESYFDPPFIGSSLPRPINYLAREDLFSNRLSGPFLRGLNSVPVDRAGGGARGLKNILERLLKGNAIIIFPEGTRTHDGEMRSAQAGIGLAIIRSWAPVVPVRVWTYNAYGRHRAVPRLATTAVKFGHPIQFHALREKAGTCQRPELRNLYQQATDETMAAIADMCPVMDRA</sequence>
<gene>
    <name evidence="4" type="ORF">METZ01_LOCUS171837</name>
</gene>
<dbReference type="GO" id="GO:0006654">
    <property type="term" value="P:phosphatidic acid biosynthetic process"/>
    <property type="evidence" value="ECO:0007669"/>
    <property type="project" value="TreeGrafter"/>
</dbReference>
<protein>
    <recommendedName>
        <fullName evidence="3">Phospholipid/glycerol acyltransferase domain-containing protein</fullName>
    </recommendedName>
</protein>
<reference evidence="4" key="1">
    <citation type="submission" date="2018-05" db="EMBL/GenBank/DDBJ databases">
        <authorList>
            <person name="Lanie J.A."/>
            <person name="Ng W.-L."/>
            <person name="Kazmierczak K.M."/>
            <person name="Andrzejewski T.M."/>
            <person name="Davidsen T.M."/>
            <person name="Wayne K.J."/>
            <person name="Tettelin H."/>
            <person name="Glass J.I."/>
            <person name="Rusch D."/>
            <person name="Podicherti R."/>
            <person name="Tsui H.-C.T."/>
            <person name="Winkler M.E."/>
        </authorList>
    </citation>
    <scope>NUCLEOTIDE SEQUENCE</scope>
</reference>
<evidence type="ECO:0000256" key="1">
    <source>
        <dbReference type="ARBA" id="ARBA00022679"/>
    </source>
</evidence>
<dbReference type="Pfam" id="PF01553">
    <property type="entry name" value="Acyltransferase"/>
    <property type="match status" value="1"/>
</dbReference>
<dbReference type="InterPro" id="IPR002123">
    <property type="entry name" value="Plipid/glycerol_acylTrfase"/>
</dbReference>
<evidence type="ECO:0000259" key="3">
    <source>
        <dbReference type="SMART" id="SM00563"/>
    </source>
</evidence>
<feature type="domain" description="Phospholipid/glycerol acyltransferase" evidence="3">
    <location>
        <begin position="13"/>
        <end position="125"/>
    </location>
</feature>
<proteinExistence type="predicted"/>
<dbReference type="PANTHER" id="PTHR10434:SF11">
    <property type="entry name" value="1-ACYL-SN-GLYCEROL-3-PHOSPHATE ACYLTRANSFERASE"/>
    <property type="match status" value="1"/>
</dbReference>
<organism evidence="4">
    <name type="scientific">marine metagenome</name>
    <dbReference type="NCBI Taxonomy" id="408172"/>
    <lineage>
        <taxon>unclassified sequences</taxon>
        <taxon>metagenomes</taxon>
        <taxon>ecological metagenomes</taxon>
    </lineage>
</organism>
<dbReference type="SUPFAM" id="SSF69593">
    <property type="entry name" value="Glycerol-3-phosphate (1)-acyltransferase"/>
    <property type="match status" value="1"/>
</dbReference>
<dbReference type="GO" id="GO:0003841">
    <property type="term" value="F:1-acylglycerol-3-phosphate O-acyltransferase activity"/>
    <property type="evidence" value="ECO:0007669"/>
    <property type="project" value="TreeGrafter"/>
</dbReference>
<evidence type="ECO:0000313" key="4">
    <source>
        <dbReference type="EMBL" id="SVB18983.1"/>
    </source>
</evidence>
<dbReference type="SMART" id="SM00563">
    <property type="entry name" value="PlsC"/>
    <property type="match status" value="1"/>
</dbReference>
<dbReference type="CDD" id="cd07989">
    <property type="entry name" value="LPLAT_AGPAT-like"/>
    <property type="match status" value="1"/>
</dbReference>
<dbReference type="PANTHER" id="PTHR10434">
    <property type="entry name" value="1-ACYL-SN-GLYCEROL-3-PHOSPHATE ACYLTRANSFERASE"/>
    <property type="match status" value="1"/>
</dbReference>
<accession>A0A382C0Z3</accession>
<name>A0A382C0Z3_9ZZZZ</name>
<evidence type="ECO:0000256" key="2">
    <source>
        <dbReference type="ARBA" id="ARBA00023315"/>
    </source>
</evidence>
<keyword evidence="1" id="KW-0808">Transferase</keyword>
<dbReference type="EMBL" id="UINC01032010">
    <property type="protein sequence ID" value="SVB18983.1"/>
    <property type="molecule type" value="Genomic_DNA"/>
</dbReference>